<reference evidence="9 10" key="1">
    <citation type="submission" date="2019-03" db="EMBL/GenBank/DDBJ databases">
        <title>Genomic Encyclopedia of Type Strains, Phase IV (KMG-IV): sequencing the most valuable type-strain genomes for metagenomic binning, comparative biology and taxonomic classification.</title>
        <authorList>
            <person name="Goeker M."/>
        </authorList>
    </citation>
    <scope>NUCLEOTIDE SEQUENCE [LARGE SCALE GENOMIC DNA]</scope>
    <source>
        <strain evidence="9 10">DSM 20467</strain>
    </source>
</reference>
<proteinExistence type="inferred from homology"/>
<gene>
    <name evidence="9" type="ORF">EDC37_12023</name>
</gene>
<dbReference type="AlphaFoldDB" id="A0A4R3K2X7"/>
<dbReference type="NCBIfam" id="NF037994">
    <property type="entry name" value="DcuC_1"/>
    <property type="match status" value="1"/>
</dbReference>
<feature type="transmembrane region" description="Helical" evidence="8">
    <location>
        <begin position="243"/>
        <end position="264"/>
    </location>
</feature>
<keyword evidence="7 8" id="KW-0472">Membrane</keyword>
<comment type="similarity">
    <text evidence="2">Belongs to the DcuC/DcuD transporter (TC 2.A.61) family.</text>
</comment>
<feature type="transmembrane region" description="Helical" evidence="8">
    <location>
        <begin position="92"/>
        <end position="124"/>
    </location>
</feature>
<evidence type="ECO:0000256" key="8">
    <source>
        <dbReference type="SAM" id="Phobius"/>
    </source>
</evidence>
<dbReference type="PANTHER" id="PTHR42002:SF2">
    <property type="entry name" value="ANAEROBIC C4-DICARBOXYLATE TRANSPORTER DCUC-RELATED"/>
    <property type="match status" value="1"/>
</dbReference>
<dbReference type="InterPro" id="IPR004669">
    <property type="entry name" value="C4_dicarb_anaerob_car"/>
</dbReference>
<dbReference type="GO" id="GO:0005886">
    <property type="term" value="C:plasma membrane"/>
    <property type="evidence" value="ECO:0007669"/>
    <property type="project" value="UniProtKB-SubCell"/>
</dbReference>
<accession>A0A4R3K2X7</accession>
<dbReference type="PANTHER" id="PTHR42002">
    <property type="entry name" value="ANAEROBIC C4-DICARBOXYLATE TRANSPORTER DCUC-RELATED"/>
    <property type="match status" value="1"/>
</dbReference>
<dbReference type="Proteomes" id="UP000295188">
    <property type="component" value="Unassembled WGS sequence"/>
</dbReference>
<evidence type="ECO:0000256" key="7">
    <source>
        <dbReference type="ARBA" id="ARBA00023136"/>
    </source>
</evidence>
<protein>
    <submittedName>
        <fullName evidence="9">DcuC family C4-dicarboxylate transporter</fullName>
    </submittedName>
</protein>
<keyword evidence="6 8" id="KW-1133">Transmembrane helix</keyword>
<name>A0A4R3K2X7_9FIRM</name>
<dbReference type="RefSeq" id="WP_132551245.1">
    <property type="nucleotide sequence ID" value="NZ_SMAA01000020.1"/>
</dbReference>
<evidence type="ECO:0000256" key="3">
    <source>
        <dbReference type="ARBA" id="ARBA00022448"/>
    </source>
</evidence>
<feature type="transmembrane region" description="Helical" evidence="8">
    <location>
        <begin position="175"/>
        <end position="196"/>
    </location>
</feature>
<keyword evidence="5 8" id="KW-0812">Transmembrane</keyword>
<evidence type="ECO:0000313" key="9">
    <source>
        <dbReference type="EMBL" id="TCS76778.1"/>
    </source>
</evidence>
<evidence type="ECO:0000256" key="2">
    <source>
        <dbReference type="ARBA" id="ARBA00005275"/>
    </source>
</evidence>
<dbReference type="EMBL" id="SMAA01000020">
    <property type="protein sequence ID" value="TCS76778.1"/>
    <property type="molecule type" value="Genomic_DNA"/>
</dbReference>
<evidence type="ECO:0000256" key="5">
    <source>
        <dbReference type="ARBA" id="ARBA00022692"/>
    </source>
</evidence>
<evidence type="ECO:0000256" key="1">
    <source>
        <dbReference type="ARBA" id="ARBA00004651"/>
    </source>
</evidence>
<evidence type="ECO:0000313" key="10">
    <source>
        <dbReference type="Proteomes" id="UP000295188"/>
    </source>
</evidence>
<dbReference type="OrthoDB" id="1675518at2"/>
<keyword evidence="10" id="KW-1185">Reference proteome</keyword>
<dbReference type="Pfam" id="PF03606">
    <property type="entry name" value="DcuC"/>
    <property type="match status" value="1"/>
</dbReference>
<keyword evidence="3" id="KW-0813">Transport</keyword>
<feature type="transmembrane region" description="Helical" evidence="8">
    <location>
        <begin position="54"/>
        <end position="72"/>
    </location>
</feature>
<evidence type="ECO:0000256" key="4">
    <source>
        <dbReference type="ARBA" id="ARBA00022475"/>
    </source>
</evidence>
<evidence type="ECO:0000256" key="6">
    <source>
        <dbReference type="ARBA" id="ARBA00022989"/>
    </source>
</evidence>
<comment type="subcellular location">
    <subcellularLocation>
        <location evidence="1">Cell membrane</location>
        <topology evidence="1">Multi-pass membrane protein</topology>
    </subcellularLocation>
</comment>
<sequence>MVLTGILLVIVTFIAIIKGYETRLVLFVSGIIMCFIGGNTIAGSDAFIKEFTNAGLVPTICTVLGFSYVMDYTGCSKHMVTVITNVLSKLKFILIFGSVLVTFFVNIALPSAAGCAAAVGTLLIPALISAGVNPKMAAAAVFLGTWGSVMSPGLMFNPQIAQMAGTDVMTVIGSFSVQVLSAAVIAAIILTITAIVKKENTGFVSTEKQASLSTDTFKINYLHAILPVIPLVMLITGSKQIGLTPYVSVPTAMLIGTAIGFIVVRPNLKEATKRFFRGTGDGMCDIVGIIAAAACFTAGMKTIGLTDSLIDVMKNSQHIAQFASAFGPFIIGVISGTGNAAALAFNGAVTPHAADFGYNIISLGSMAQIGAGLGRTMSPVAGSAILIAKIANVNPLELSKRTALPTIIATLVVMFTLL</sequence>
<organism evidence="9 10">
    <name type="scientific">Pectinatus cerevisiiphilus</name>
    <dbReference type="NCBI Taxonomy" id="86956"/>
    <lineage>
        <taxon>Bacteria</taxon>
        <taxon>Bacillati</taxon>
        <taxon>Bacillota</taxon>
        <taxon>Negativicutes</taxon>
        <taxon>Selenomonadales</taxon>
        <taxon>Selenomonadaceae</taxon>
        <taxon>Pectinatus</taxon>
    </lineage>
</organism>
<feature type="transmembrane region" description="Helical" evidence="8">
    <location>
        <begin position="136"/>
        <end position="155"/>
    </location>
</feature>
<keyword evidence="4" id="KW-1003">Cell membrane</keyword>
<feature type="transmembrane region" description="Helical" evidence="8">
    <location>
        <begin position="217"/>
        <end position="237"/>
    </location>
</feature>
<comment type="caution">
    <text evidence="9">The sequence shown here is derived from an EMBL/GenBank/DDBJ whole genome shotgun (WGS) entry which is preliminary data.</text>
</comment>
<dbReference type="GO" id="GO:0015556">
    <property type="term" value="F:C4-dicarboxylate transmembrane transporter activity"/>
    <property type="evidence" value="ECO:0007669"/>
    <property type="project" value="InterPro"/>
</dbReference>
<dbReference type="InterPro" id="IPR018385">
    <property type="entry name" value="C4_dicarb_anaerob_car-like"/>
</dbReference>